<dbReference type="Proteomes" id="UP000824243">
    <property type="component" value="Unassembled WGS sequence"/>
</dbReference>
<accession>A0A9D2ASN6</accession>
<evidence type="ECO:0000313" key="2">
    <source>
        <dbReference type="EMBL" id="HIX47694.1"/>
    </source>
</evidence>
<name>A0A9D2ASN6_9FIRM</name>
<dbReference type="AlphaFoldDB" id="A0A9D2ASN6"/>
<dbReference type="InterPro" id="IPR021359">
    <property type="entry name" value="DUF2812"/>
</dbReference>
<reference evidence="2" key="2">
    <citation type="submission" date="2021-04" db="EMBL/GenBank/DDBJ databases">
        <authorList>
            <person name="Gilroy R."/>
        </authorList>
    </citation>
    <scope>NUCLEOTIDE SEQUENCE</scope>
    <source>
        <strain evidence="2">ChiSjej5B23-15282</strain>
    </source>
</reference>
<feature type="transmembrane region" description="Helical" evidence="1">
    <location>
        <begin position="157"/>
        <end position="178"/>
    </location>
</feature>
<evidence type="ECO:0000313" key="3">
    <source>
        <dbReference type="Proteomes" id="UP000824243"/>
    </source>
</evidence>
<keyword evidence="1" id="KW-0812">Transmembrane</keyword>
<comment type="caution">
    <text evidence="2">The sequence shown here is derived from an EMBL/GenBank/DDBJ whole genome shotgun (WGS) entry which is preliminary data.</text>
</comment>
<keyword evidence="1" id="KW-0472">Membrane</keyword>
<protein>
    <submittedName>
        <fullName evidence="2">DUF2812 domain-containing protein</fullName>
    </submittedName>
</protein>
<organism evidence="2 3">
    <name type="scientific">Candidatus Mediterraneibacter caccavium</name>
    <dbReference type="NCBI Taxonomy" id="2838661"/>
    <lineage>
        <taxon>Bacteria</taxon>
        <taxon>Bacillati</taxon>
        <taxon>Bacillota</taxon>
        <taxon>Clostridia</taxon>
        <taxon>Lachnospirales</taxon>
        <taxon>Lachnospiraceae</taxon>
        <taxon>Mediterraneibacter</taxon>
    </lineage>
</organism>
<dbReference type="EMBL" id="DXFA01000026">
    <property type="protein sequence ID" value="HIX47694.1"/>
    <property type="molecule type" value="Genomic_DNA"/>
</dbReference>
<reference evidence="2" key="1">
    <citation type="journal article" date="2021" name="PeerJ">
        <title>Extensive microbial diversity within the chicken gut microbiome revealed by metagenomics and culture.</title>
        <authorList>
            <person name="Gilroy R."/>
            <person name="Ravi A."/>
            <person name="Getino M."/>
            <person name="Pursley I."/>
            <person name="Horton D.L."/>
            <person name="Alikhan N.F."/>
            <person name="Baker D."/>
            <person name="Gharbi K."/>
            <person name="Hall N."/>
            <person name="Watson M."/>
            <person name="Adriaenssens E.M."/>
            <person name="Foster-Nyarko E."/>
            <person name="Jarju S."/>
            <person name="Secka A."/>
            <person name="Antonio M."/>
            <person name="Oren A."/>
            <person name="Chaudhuri R.R."/>
            <person name="La Ragione R."/>
            <person name="Hildebrand F."/>
            <person name="Pallen M.J."/>
        </authorList>
    </citation>
    <scope>NUCLEOTIDE SEQUENCE</scope>
    <source>
        <strain evidence="2">ChiSjej5B23-15282</strain>
    </source>
</reference>
<keyword evidence="1" id="KW-1133">Transmembrane helix</keyword>
<sequence>MQKDGGNLRQNYGLKNVHILRDCLRLVCQESKIGINRQPLEKEENWINRYIRQEWRLKRISFLRYEFISKKTDTALRPGETEPDENAFLVRCDARSFKTRTDFQEYITFLLDAGWRHIKGDWKQDTHYFERISPNASEELFSDDASKAARYMRQAKIWLASLFVLAACSFSCFLSMPFHLQDLLNIKAQYLTPGLWQMEGIEFWSALIFETPFALIRSGALNLLILALALFTLVLLLYCIARAYALSRKVK</sequence>
<feature type="transmembrane region" description="Helical" evidence="1">
    <location>
        <begin position="220"/>
        <end position="241"/>
    </location>
</feature>
<dbReference type="Pfam" id="PF11193">
    <property type="entry name" value="DUF2812"/>
    <property type="match status" value="1"/>
</dbReference>
<evidence type="ECO:0000256" key="1">
    <source>
        <dbReference type="SAM" id="Phobius"/>
    </source>
</evidence>
<proteinExistence type="predicted"/>
<gene>
    <name evidence="2" type="ORF">H9981_01540</name>
</gene>